<protein>
    <submittedName>
        <fullName evidence="2">Uncharacterized protein</fullName>
    </submittedName>
</protein>
<organism evidence="2 3">
    <name type="scientific">Octopus vulgaris</name>
    <name type="common">Common octopus</name>
    <dbReference type="NCBI Taxonomy" id="6645"/>
    <lineage>
        <taxon>Eukaryota</taxon>
        <taxon>Metazoa</taxon>
        <taxon>Spiralia</taxon>
        <taxon>Lophotrochozoa</taxon>
        <taxon>Mollusca</taxon>
        <taxon>Cephalopoda</taxon>
        <taxon>Coleoidea</taxon>
        <taxon>Octopodiformes</taxon>
        <taxon>Octopoda</taxon>
        <taxon>Incirrata</taxon>
        <taxon>Octopodidae</taxon>
        <taxon>Octopus</taxon>
    </lineage>
</organism>
<reference evidence="2" key="1">
    <citation type="submission" date="2023-08" db="EMBL/GenBank/DDBJ databases">
        <authorList>
            <person name="Alioto T."/>
            <person name="Alioto T."/>
            <person name="Gomez Garrido J."/>
        </authorList>
    </citation>
    <scope>NUCLEOTIDE SEQUENCE</scope>
</reference>
<dbReference type="EMBL" id="OX597815">
    <property type="protein sequence ID" value="CAI9718816.1"/>
    <property type="molecule type" value="Genomic_DNA"/>
</dbReference>
<feature type="signal peptide" evidence="1">
    <location>
        <begin position="1"/>
        <end position="16"/>
    </location>
</feature>
<evidence type="ECO:0000256" key="1">
    <source>
        <dbReference type="SAM" id="SignalP"/>
    </source>
</evidence>
<dbReference type="Proteomes" id="UP001162480">
    <property type="component" value="Chromosome 2"/>
</dbReference>
<evidence type="ECO:0000313" key="3">
    <source>
        <dbReference type="Proteomes" id="UP001162480"/>
    </source>
</evidence>
<keyword evidence="3" id="KW-1185">Reference proteome</keyword>
<proteinExistence type="predicted"/>
<gene>
    <name evidence="2" type="ORF">OCTVUL_1B026515</name>
</gene>
<accession>A0AA36AMD2</accession>
<feature type="chain" id="PRO_5041258304" evidence="1">
    <location>
        <begin position="17"/>
        <end position="83"/>
    </location>
</feature>
<sequence length="83" mass="9176">MIPLVLFLSSVFLALGRWETNHLPGIPEYGSGIPGFISYIQASTDNHSHQAVLKLTNTDIHNTKELFSNQNMAHTDGEGLKKL</sequence>
<keyword evidence="1" id="KW-0732">Signal</keyword>
<name>A0AA36AMD2_OCTVU</name>
<evidence type="ECO:0000313" key="2">
    <source>
        <dbReference type="EMBL" id="CAI9718816.1"/>
    </source>
</evidence>
<dbReference type="AlphaFoldDB" id="A0AA36AMD2"/>